<proteinExistence type="predicted"/>
<dbReference type="InterPro" id="IPR027417">
    <property type="entry name" value="P-loop_NTPase"/>
</dbReference>
<protein>
    <submittedName>
        <fullName evidence="1">Kinase</fullName>
    </submittedName>
</protein>
<dbReference type="SUPFAM" id="SSF52540">
    <property type="entry name" value="P-loop containing nucleoside triphosphate hydrolases"/>
    <property type="match status" value="1"/>
</dbReference>
<dbReference type="PANTHER" id="PTHR37807:SF3">
    <property type="entry name" value="OS07G0160300 PROTEIN"/>
    <property type="match status" value="1"/>
</dbReference>
<gene>
    <name evidence="1" type="ORF">EJ104_03955</name>
</gene>
<dbReference type="EMBL" id="RXPE01000005">
    <property type="protein sequence ID" value="RTR29093.1"/>
    <property type="molecule type" value="Genomic_DNA"/>
</dbReference>
<name>A0A3S0RIE9_9DEIO</name>
<organism evidence="1 2">
    <name type="scientific">Deinococcus radiophilus</name>
    <dbReference type="NCBI Taxonomy" id="32062"/>
    <lineage>
        <taxon>Bacteria</taxon>
        <taxon>Thermotogati</taxon>
        <taxon>Deinococcota</taxon>
        <taxon>Deinococci</taxon>
        <taxon>Deinococcales</taxon>
        <taxon>Deinococcaceae</taxon>
        <taxon>Deinococcus</taxon>
    </lineage>
</organism>
<dbReference type="Pfam" id="PF13671">
    <property type="entry name" value="AAA_33"/>
    <property type="match status" value="1"/>
</dbReference>
<dbReference type="OrthoDB" id="3819922at2"/>
<keyword evidence="1" id="KW-0418">Kinase</keyword>
<dbReference type="Gene3D" id="3.40.50.300">
    <property type="entry name" value="P-loop containing nucleotide triphosphate hydrolases"/>
    <property type="match status" value="1"/>
</dbReference>
<accession>A0A3S0RIE9</accession>
<evidence type="ECO:0000313" key="2">
    <source>
        <dbReference type="Proteomes" id="UP000277766"/>
    </source>
</evidence>
<keyword evidence="1" id="KW-0808">Transferase</keyword>
<dbReference type="GO" id="GO:0016301">
    <property type="term" value="F:kinase activity"/>
    <property type="evidence" value="ECO:0007669"/>
    <property type="project" value="UniProtKB-KW"/>
</dbReference>
<reference evidence="1 2" key="1">
    <citation type="submission" date="2018-12" db="EMBL/GenBank/DDBJ databases">
        <title>Deinococcus radiophilus ATCC 27603 genome sequencing and assembly.</title>
        <authorList>
            <person name="Maclea K.S."/>
            <person name="Maynard C.R."/>
        </authorList>
    </citation>
    <scope>NUCLEOTIDE SEQUENCE [LARGE SCALE GENOMIC DNA]</scope>
    <source>
        <strain evidence="1 2">ATCC 27603</strain>
    </source>
</reference>
<comment type="caution">
    <text evidence="1">The sequence shown here is derived from an EMBL/GenBank/DDBJ whole genome shotgun (WGS) entry which is preliminary data.</text>
</comment>
<dbReference type="Proteomes" id="UP000277766">
    <property type="component" value="Unassembled WGS sequence"/>
</dbReference>
<dbReference type="PANTHER" id="PTHR37807">
    <property type="entry name" value="OS07G0160300 PROTEIN"/>
    <property type="match status" value="1"/>
</dbReference>
<keyword evidence="2" id="KW-1185">Reference proteome</keyword>
<sequence>MIVFSGLPGIGKSTLSRSLLGYGKAVYLRVDSVEAALSNSGLRRVMVEGYAVAYALALDNLRLGHDVVVDCVNPVSETRTAWQEIARQAEANLINVEVSCSDLGEHRRRVEGRFSDAANYVGRWSPPSWEEVLSSCKTYQPWTIPTVQIDLARLTPELAAASLLAELDKLGYTLPNAPAP</sequence>
<dbReference type="AlphaFoldDB" id="A0A3S0RIE9"/>
<evidence type="ECO:0000313" key="1">
    <source>
        <dbReference type="EMBL" id="RTR29093.1"/>
    </source>
</evidence>